<sequence>MLCAISGEAPQEPVVSKKSGVVYEKRLIEQYISEHGTEPGSGDALAVEDLLPLKSSAIVRPRPPTLTSIPALLATFQTEWDSLALETFNLKEQLSRTREELATALYQHDAAVRVIARLSRERDEARHSLSKVTVIESDANGDKMMLDNVEILPEALAIRVDELHRSLSQERKGRTVPEGWATSQDISAFESLMSNALSLSRVTCLTLEGEFAAMGDVKGEVFIYSLSSDSMVRQMSVGEPVTDILWFGEKFFFTTTLGSIKVYEGGDMLASLSEHAGPATALSMHPGGEILASVGTDKSIVFYETDTFTRISRVYNDHSLTTCAFHPDGHLFATGDVAGDVRLFRTTTLEQAAIYRFDGPIQATAFSEKGFWLATAVKGKSTITITDLRKSGAAAIKELEASGPVQTLDWDYTGQFLAAGGESGLTVHQYIRSNKQWSEILRNSVPTSLVRWGAEGKKVISVNDDGVVNVFGSKEQE</sequence>
<keyword evidence="5 16" id="KW-0507">mRNA processing</keyword>
<keyword evidence="11" id="KW-0413">Isomerase</keyword>
<keyword evidence="6 16" id="KW-0808">Transferase</keyword>
<dbReference type="PANTHER" id="PTHR43995">
    <property type="entry name" value="PRE-MRNA-PROCESSING FACTOR 19"/>
    <property type="match status" value="1"/>
</dbReference>
<dbReference type="GO" id="GO:0070534">
    <property type="term" value="P:protein K63-linked ubiquitination"/>
    <property type="evidence" value="ECO:0007669"/>
    <property type="project" value="UniProtKB-UniRule"/>
</dbReference>
<evidence type="ECO:0000256" key="5">
    <source>
        <dbReference type="ARBA" id="ARBA00022664"/>
    </source>
</evidence>
<dbReference type="GO" id="GO:0000398">
    <property type="term" value="P:mRNA splicing, via spliceosome"/>
    <property type="evidence" value="ECO:0007669"/>
    <property type="project" value="InterPro"/>
</dbReference>
<dbReference type="Proteomes" id="UP000226192">
    <property type="component" value="Unassembled WGS sequence"/>
</dbReference>
<comment type="pathway">
    <text evidence="2 16">Protein modification; protein ubiquitination.</text>
</comment>
<reference evidence="18 19" key="1">
    <citation type="submission" date="2017-06" db="EMBL/GenBank/DDBJ databases">
        <title>Ant-infecting Ophiocordyceps genomes reveal a high diversity of potential behavioral manipulation genes and a possible major role for enterotoxins.</title>
        <authorList>
            <person name="De Bekker C."/>
            <person name="Evans H.C."/>
            <person name="Brachmann A."/>
            <person name="Hughes D.P."/>
        </authorList>
    </citation>
    <scope>NUCLEOTIDE SEQUENCE [LARGE SCALE GENOMIC DNA]</scope>
    <source>
        <strain evidence="18 19">Map64</strain>
    </source>
</reference>
<dbReference type="GO" id="GO:0005737">
    <property type="term" value="C:cytoplasm"/>
    <property type="evidence" value="ECO:0007669"/>
    <property type="project" value="TreeGrafter"/>
</dbReference>
<evidence type="ECO:0000256" key="14">
    <source>
        <dbReference type="ARBA" id="ARBA00023242"/>
    </source>
</evidence>
<dbReference type="InterPro" id="IPR001680">
    <property type="entry name" value="WD40_rpt"/>
</dbReference>
<dbReference type="InterPro" id="IPR003613">
    <property type="entry name" value="Ubox_domain"/>
</dbReference>
<dbReference type="Gene3D" id="3.30.40.10">
    <property type="entry name" value="Zinc/RING finger domain, C3HC4 (zinc finger)"/>
    <property type="match status" value="1"/>
</dbReference>
<evidence type="ECO:0000256" key="16">
    <source>
        <dbReference type="RuleBase" id="RU367101"/>
    </source>
</evidence>
<dbReference type="EC" id="2.3.2.27" evidence="16"/>
<keyword evidence="12 16" id="KW-0508">mRNA splicing</keyword>
<dbReference type="GO" id="GO:0006281">
    <property type="term" value="P:DNA repair"/>
    <property type="evidence" value="ECO:0007669"/>
    <property type="project" value="UniProtKB-KW"/>
</dbReference>
<dbReference type="CDD" id="cd16656">
    <property type="entry name" value="RING-Ubox_PRP19"/>
    <property type="match status" value="1"/>
</dbReference>
<dbReference type="FunFam" id="3.30.40.10:FF:000027">
    <property type="entry name" value="Pre-mRNA-processing factor 19, putative"/>
    <property type="match status" value="1"/>
</dbReference>
<evidence type="ECO:0000256" key="1">
    <source>
        <dbReference type="ARBA" id="ARBA00004123"/>
    </source>
</evidence>
<accession>A0A2C5XYS6</accession>
<dbReference type="GO" id="GO:0071006">
    <property type="term" value="C:U2-type catalytic step 1 spliceosome"/>
    <property type="evidence" value="ECO:0007669"/>
    <property type="project" value="TreeGrafter"/>
</dbReference>
<comment type="subcellular location">
    <subcellularLocation>
        <location evidence="1 16">Nucleus</location>
    </subcellularLocation>
</comment>
<dbReference type="Pfam" id="PF08606">
    <property type="entry name" value="Prp19"/>
    <property type="match status" value="1"/>
</dbReference>
<keyword evidence="10 16" id="KW-0833">Ubl conjugation pathway</keyword>
<keyword evidence="11" id="KW-0697">Rotamase</keyword>
<feature type="domain" description="U-box" evidence="17">
    <location>
        <begin position="1"/>
        <end position="83"/>
    </location>
</feature>
<dbReference type="PANTHER" id="PTHR43995:SF1">
    <property type="entry name" value="PRE-MRNA-PROCESSING FACTOR 19"/>
    <property type="match status" value="1"/>
</dbReference>
<comment type="subunit">
    <text evidence="16">Homotetramer.</text>
</comment>
<evidence type="ECO:0000256" key="2">
    <source>
        <dbReference type="ARBA" id="ARBA00004906"/>
    </source>
</evidence>
<dbReference type="Gene3D" id="2.130.10.10">
    <property type="entry name" value="YVTN repeat-like/Quinoprotein amine dehydrogenase"/>
    <property type="match status" value="1"/>
</dbReference>
<feature type="repeat" description="WD" evidence="15">
    <location>
        <begin position="272"/>
        <end position="313"/>
    </location>
</feature>
<keyword evidence="7 16" id="KW-0747">Spliceosome</keyword>
<dbReference type="PROSITE" id="PS51698">
    <property type="entry name" value="U_BOX"/>
    <property type="match status" value="1"/>
</dbReference>
<keyword evidence="4 15" id="KW-0853">WD repeat</keyword>
<evidence type="ECO:0000256" key="4">
    <source>
        <dbReference type="ARBA" id="ARBA00022574"/>
    </source>
</evidence>
<comment type="caution">
    <text evidence="18">The sequence shown here is derived from an EMBL/GenBank/DDBJ whole genome shotgun (WGS) entry which is preliminary data.</text>
</comment>
<organism evidence="18 19">
    <name type="scientific">Ophiocordyceps australis</name>
    <dbReference type="NCBI Taxonomy" id="1399860"/>
    <lineage>
        <taxon>Eukaryota</taxon>
        <taxon>Fungi</taxon>
        <taxon>Dikarya</taxon>
        <taxon>Ascomycota</taxon>
        <taxon>Pezizomycotina</taxon>
        <taxon>Sordariomycetes</taxon>
        <taxon>Hypocreomycetidae</taxon>
        <taxon>Hypocreales</taxon>
        <taxon>Ophiocordycipitaceae</taxon>
        <taxon>Ophiocordyceps</taxon>
    </lineage>
</organism>
<evidence type="ECO:0000256" key="15">
    <source>
        <dbReference type="PROSITE-ProRule" id="PRU00221"/>
    </source>
</evidence>
<keyword evidence="9 16" id="KW-0227">DNA damage</keyword>
<dbReference type="InterPro" id="IPR015943">
    <property type="entry name" value="WD40/YVTN_repeat-like_dom_sf"/>
</dbReference>
<dbReference type="InterPro" id="IPR013915">
    <property type="entry name" value="Prp19_cc"/>
</dbReference>
<evidence type="ECO:0000313" key="18">
    <source>
        <dbReference type="EMBL" id="PHH61607.1"/>
    </source>
</evidence>
<keyword evidence="13 16" id="KW-0234">DNA repair</keyword>
<dbReference type="SUPFAM" id="SSF50978">
    <property type="entry name" value="WD40 repeat-like"/>
    <property type="match status" value="1"/>
</dbReference>
<protein>
    <recommendedName>
        <fullName evidence="16">Pre-mRNA-processing factor 19</fullName>
        <ecNumber evidence="16">2.3.2.27</ecNumber>
    </recommendedName>
</protein>
<dbReference type="InterPro" id="IPR038959">
    <property type="entry name" value="Prp19"/>
</dbReference>
<dbReference type="SMART" id="SM00504">
    <property type="entry name" value="Ubox"/>
    <property type="match status" value="1"/>
</dbReference>
<dbReference type="UniPathway" id="UPA00143"/>
<dbReference type="SUPFAM" id="SSF57850">
    <property type="entry name" value="RING/U-box"/>
    <property type="match status" value="1"/>
</dbReference>
<comment type="function">
    <text evidence="16">Ubiquitin-protein ligase which is mainly involved pre-mRNA splicing and DNA repair. Required for pre-mRNA splicing as component of the spliceosome.</text>
</comment>
<dbReference type="AlphaFoldDB" id="A0A2C5XYS6"/>
<dbReference type="SMART" id="SM00320">
    <property type="entry name" value="WD40"/>
    <property type="match status" value="6"/>
</dbReference>
<evidence type="ECO:0000256" key="12">
    <source>
        <dbReference type="ARBA" id="ARBA00023187"/>
    </source>
</evidence>
<dbReference type="InterPro" id="IPR013083">
    <property type="entry name" value="Znf_RING/FYVE/PHD"/>
</dbReference>
<dbReference type="GO" id="GO:0003755">
    <property type="term" value="F:peptidyl-prolyl cis-trans isomerase activity"/>
    <property type="evidence" value="ECO:0007669"/>
    <property type="project" value="UniProtKB-KW"/>
</dbReference>
<evidence type="ECO:0000256" key="9">
    <source>
        <dbReference type="ARBA" id="ARBA00022763"/>
    </source>
</evidence>
<evidence type="ECO:0000256" key="8">
    <source>
        <dbReference type="ARBA" id="ARBA00022737"/>
    </source>
</evidence>
<dbReference type="GO" id="GO:0061630">
    <property type="term" value="F:ubiquitin protein ligase activity"/>
    <property type="evidence" value="ECO:0007669"/>
    <property type="project" value="UniProtKB-UniRule"/>
</dbReference>
<evidence type="ECO:0000256" key="13">
    <source>
        <dbReference type="ARBA" id="ARBA00023204"/>
    </source>
</evidence>
<dbReference type="PROSITE" id="PS50082">
    <property type="entry name" value="WD_REPEATS_2"/>
    <property type="match status" value="1"/>
</dbReference>
<proteinExistence type="inferred from homology"/>
<dbReference type="InterPro" id="IPR055340">
    <property type="entry name" value="RING-Ubox_PRP19"/>
</dbReference>
<dbReference type="OrthoDB" id="687049at2759"/>
<evidence type="ECO:0000256" key="7">
    <source>
        <dbReference type="ARBA" id="ARBA00022728"/>
    </source>
</evidence>
<keyword evidence="19" id="KW-1185">Reference proteome</keyword>
<dbReference type="Pfam" id="PF00400">
    <property type="entry name" value="WD40"/>
    <property type="match status" value="2"/>
</dbReference>
<dbReference type="GO" id="GO:0000974">
    <property type="term" value="C:Prp19 complex"/>
    <property type="evidence" value="ECO:0007669"/>
    <property type="project" value="UniProtKB-UniRule"/>
</dbReference>
<comment type="catalytic activity">
    <reaction evidence="16">
        <text>S-ubiquitinyl-[E2 ubiquitin-conjugating enzyme]-L-cysteine + [acceptor protein]-L-lysine = [E2 ubiquitin-conjugating enzyme]-L-cysteine + N(6)-ubiquitinyl-[acceptor protein]-L-lysine.</text>
        <dbReference type="EC" id="2.3.2.27"/>
    </reaction>
</comment>
<gene>
    <name evidence="18" type="ORF">CDD81_8122</name>
</gene>
<evidence type="ECO:0000256" key="3">
    <source>
        <dbReference type="ARBA" id="ARBA00006388"/>
    </source>
</evidence>
<name>A0A2C5XYS6_9HYPO</name>
<dbReference type="EMBL" id="NJET01000098">
    <property type="protein sequence ID" value="PHH61607.1"/>
    <property type="molecule type" value="Genomic_DNA"/>
</dbReference>
<evidence type="ECO:0000259" key="17">
    <source>
        <dbReference type="PROSITE" id="PS51698"/>
    </source>
</evidence>
<keyword evidence="14 16" id="KW-0539">Nucleus</keyword>
<evidence type="ECO:0000256" key="11">
    <source>
        <dbReference type="ARBA" id="ARBA00023110"/>
    </source>
</evidence>
<keyword evidence="8" id="KW-0677">Repeat</keyword>
<comment type="similarity">
    <text evidence="3 16">Belongs to the WD repeat PRP19 family.</text>
</comment>
<dbReference type="STRING" id="1399860.A0A2C5XYS6"/>
<dbReference type="InterPro" id="IPR036322">
    <property type="entry name" value="WD40_repeat_dom_sf"/>
</dbReference>
<evidence type="ECO:0000256" key="6">
    <source>
        <dbReference type="ARBA" id="ARBA00022679"/>
    </source>
</evidence>
<evidence type="ECO:0000256" key="10">
    <source>
        <dbReference type="ARBA" id="ARBA00022786"/>
    </source>
</evidence>
<evidence type="ECO:0000313" key="19">
    <source>
        <dbReference type="Proteomes" id="UP000226192"/>
    </source>
</evidence>